<organism evidence="1 2">
    <name type="scientific">Auriscalpium vulgare</name>
    <dbReference type="NCBI Taxonomy" id="40419"/>
    <lineage>
        <taxon>Eukaryota</taxon>
        <taxon>Fungi</taxon>
        <taxon>Dikarya</taxon>
        <taxon>Basidiomycota</taxon>
        <taxon>Agaricomycotina</taxon>
        <taxon>Agaricomycetes</taxon>
        <taxon>Russulales</taxon>
        <taxon>Auriscalpiaceae</taxon>
        <taxon>Auriscalpium</taxon>
    </lineage>
</organism>
<protein>
    <submittedName>
        <fullName evidence="1">Uncharacterized protein</fullName>
    </submittedName>
</protein>
<reference evidence="1" key="1">
    <citation type="submission" date="2021-02" db="EMBL/GenBank/DDBJ databases">
        <authorList>
            <consortium name="DOE Joint Genome Institute"/>
            <person name="Ahrendt S."/>
            <person name="Looney B.P."/>
            <person name="Miyauchi S."/>
            <person name="Morin E."/>
            <person name="Drula E."/>
            <person name="Courty P.E."/>
            <person name="Chicoki N."/>
            <person name="Fauchery L."/>
            <person name="Kohler A."/>
            <person name="Kuo A."/>
            <person name="Labutti K."/>
            <person name="Pangilinan J."/>
            <person name="Lipzen A."/>
            <person name="Riley R."/>
            <person name="Andreopoulos W."/>
            <person name="He G."/>
            <person name="Johnson J."/>
            <person name="Barry K.W."/>
            <person name="Grigoriev I.V."/>
            <person name="Nagy L."/>
            <person name="Hibbett D."/>
            <person name="Henrissat B."/>
            <person name="Matheny P.B."/>
            <person name="Labbe J."/>
            <person name="Martin F."/>
        </authorList>
    </citation>
    <scope>NUCLEOTIDE SEQUENCE</scope>
    <source>
        <strain evidence="1">FP105234-sp</strain>
    </source>
</reference>
<sequence length="129" mass="14383">MYAYMRVTAHLLRAFEKKKLLVIICRTDAFALWARRCSSLVQKSTSLFSELLTRSSCYSMRSRRAHSRLSYCAHLQRLPPRALHPPSLLSSICLLSRVSEQPKSTPPAADALRVSPGPQGLIPNISTSG</sequence>
<dbReference type="Proteomes" id="UP000814033">
    <property type="component" value="Unassembled WGS sequence"/>
</dbReference>
<proteinExistence type="predicted"/>
<evidence type="ECO:0000313" key="1">
    <source>
        <dbReference type="EMBL" id="KAI0045565.1"/>
    </source>
</evidence>
<accession>A0ACB8RNR0</accession>
<name>A0ACB8RNR0_9AGAM</name>
<evidence type="ECO:0000313" key="2">
    <source>
        <dbReference type="Proteomes" id="UP000814033"/>
    </source>
</evidence>
<reference evidence="1" key="2">
    <citation type="journal article" date="2022" name="New Phytol.">
        <title>Evolutionary transition to the ectomycorrhizal habit in the genomes of a hyperdiverse lineage of mushroom-forming fungi.</title>
        <authorList>
            <person name="Looney B."/>
            <person name="Miyauchi S."/>
            <person name="Morin E."/>
            <person name="Drula E."/>
            <person name="Courty P.E."/>
            <person name="Kohler A."/>
            <person name="Kuo A."/>
            <person name="LaButti K."/>
            <person name="Pangilinan J."/>
            <person name="Lipzen A."/>
            <person name="Riley R."/>
            <person name="Andreopoulos W."/>
            <person name="He G."/>
            <person name="Johnson J."/>
            <person name="Nolan M."/>
            <person name="Tritt A."/>
            <person name="Barry K.W."/>
            <person name="Grigoriev I.V."/>
            <person name="Nagy L.G."/>
            <person name="Hibbett D."/>
            <person name="Henrissat B."/>
            <person name="Matheny P.B."/>
            <person name="Labbe J."/>
            <person name="Martin F.M."/>
        </authorList>
    </citation>
    <scope>NUCLEOTIDE SEQUENCE</scope>
    <source>
        <strain evidence="1">FP105234-sp</strain>
    </source>
</reference>
<comment type="caution">
    <text evidence="1">The sequence shown here is derived from an EMBL/GenBank/DDBJ whole genome shotgun (WGS) entry which is preliminary data.</text>
</comment>
<gene>
    <name evidence="1" type="ORF">FA95DRAFT_116612</name>
</gene>
<keyword evidence="2" id="KW-1185">Reference proteome</keyword>
<dbReference type="EMBL" id="MU275948">
    <property type="protein sequence ID" value="KAI0045565.1"/>
    <property type="molecule type" value="Genomic_DNA"/>
</dbReference>